<evidence type="ECO:0000256" key="2">
    <source>
        <dbReference type="SAM" id="MobiDB-lite"/>
    </source>
</evidence>
<proteinExistence type="predicted"/>
<evidence type="ECO:0000313" key="5">
    <source>
        <dbReference type="Proteomes" id="UP000633814"/>
    </source>
</evidence>
<name>A0ABS8C052_9ALTE</name>
<feature type="chain" id="PRO_5045207211" description="Pilus assembly protein FimV" evidence="3">
    <location>
        <begin position="21"/>
        <end position="1063"/>
    </location>
</feature>
<feature type="compositionally biased region" description="Acidic residues" evidence="2">
    <location>
        <begin position="482"/>
        <end position="493"/>
    </location>
</feature>
<feature type="region of interest" description="Disordered" evidence="2">
    <location>
        <begin position="681"/>
        <end position="704"/>
    </location>
</feature>
<protein>
    <recommendedName>
        <fullName evidence="6">Pilus assembly protein FimV</fullName>
    </recommendedName>
</protein>
<feature type="coiled-coil region" evidence="1">
    <location>
        <begin position="175"/>
        <end position="243"/>
    </location>
</feature>
<feature type="coiled-coil region" evidence="1">
    <location>
        <begin position="556"/>
        <end position="583"/>
    </location>
</feature>
<keyword evidence="1" id="KW-0175">Coiled coil</keyword>
<evidence type="ECO:0000313" key="4">
    <source>
        <dbReference type="EMBL" id="MCB5225689.1"/>
    </source>
</evidence>
<sequence>MPVRIILLLLLVNFSSMVLAQSAPTQIRGPKNADSVLLQKQFGPLTPSDTLWRIAEQVKPSDSVTTFQVMYALFMKNPGAFNDANFNHLRPGAILIVPELREIRLVDPEVARRKADSDDAEWAKKVARDAAARAKAREEANKPNVVQQQTAAELNALKDQYQDSIQLIEGIALENQQLRGSLGRVEQELEGLKAQLAEDSLLQQQLNQLLQQQQQILAEQQARREAEEAAQLAAAAAAEAEASNWLNNPITWALAASLPAILLLMGFIAWVKRRGRQTEEAVANAIKEPQTSAGYKSPVPPIDNSQDFDESLLDMDDDLFKNDFDEASPSAVSALDDSLEDDTLPDFSDDILINELVEPDPLRTDMLDGMDDDRLDVDDDALDPVTPVREEHDIQLEGVEELDFDPDNILSDTDLSALLMADDDDDVIELADPSEAETAKLAAEPIAPERETADDVNDHIEEIEVELPDDEPYSTPVPTNNDELEEAAELNDDVLDRSADEAVDAATDELDADDIDELLLDNERERLLATEARFDNSDLDDFAEQLAAESIEAEDADSLSADEEQLNAELDDILEQAAAEQSQATAPEVREADVDELTLEALDDMDLIDTTAQGGVDDIITDQAAADDDLVTECELPEETELAAGEALIDDELELAAAKRLSDELSLAEDIALPAIDEQLNEQTASDSSESSAARKASEHATSVQQIADLLNEDAESDIAQTLTAEDEFSHDLTNLLTEPDDATADELAEHSEAQALNDAVTTDTDDAAAELTRPDTSADEEAVENALTAESSEHFPDVALDSDAEPEGDAELLLDLASDEDNSVTRPSEAALSVENPSKVLDSYPELAMSDDTADDDEFSQLAEQIEQLTNESAAEFSDEELAAALAEQSENEDEDAIPELSPEEFNLTELEDSQFDSLLNELAVDQNVTQADNDVEQANDAFAISNAESTAAEISDEPAISDDDFVEIDNLLSAMEHADEDEQRFNQLNVDVGLEDYAGIIGEHTKMDVDKEDEGFAGKLDLIRAYLEMDEAESAELLIGEILTSNAPEHIKAEVKALRAE</sequence>
<dbReference type="Proteomes" id="UP000633814">
    <property type="component" value="Unassembled WGS sequence"/>
</dbReference>
<dbReference type="EMBL" id="JAEINI020000001">
    <property type="protein sequence ID" value="MCB5225689.1"/>
    <property type="molecule type" value="Genomic_DNA"/>
</dbReference>
<gene>
    <name evidence="4" type="ORF">JAO78_002535</name>
</gene>
<dbReference type="RefSeq" id="WP_226749775.1">
    <property type="nucleotide sequence ID" value="NZ_JAEINI020000001.1"/>
</dbReference>
<evidence type="ECO:0008006" key="6">
    <source>
        <dbReference type="Google" id="ProtNLM"/>
    </source>
</evidence>
<reference evidence="4 5" key="1">
    <citation type="submission" date="2021-10" db="EMBL/GenBank/DDBJ databases">
        <title>Alishewanella koreense sp. nov. isolated from seawater of southwestern coast in South Korea and the proposal for the reclassification of Rheinheimera perlucida and Rheinheimera tuosuensis as Arsukibacterium perlucida and Arsukibacterium tuosuensis.</title>
        <authorList>
            <person name="Kim K.H."/>
            <person name="Ruan W."/>
            <person name="Kim K.R."/>
            <person name="Baek J.H."/>
            <person name="Jeon C.O."/>
        </authorList>
    </citation>
    <scope>NUCLEOTIDE SEQUENCE [LARGE SCALE GENOMIC DNA]</scope>
    <source>
        <strain evidence="4 5">16-MA</strain>
    </source>
</reference>
<keyword evidence="3" id="KW-0732">Signal</keyword>
<dbReference type="NCBIfam" id="TIGR03505">
    <property type="entry name" value="FimV_core"/>
    <property type="match status" value="1"/>
</dbReference>
<evidence type="ECO:0000256" key="1">
    <source>
        <dbReference type="SAM" id="Coils"/>
    </source>
</evidence>
<feature type="compositionally biased region" description="Acidic residues" evidence="2">
    <location>
        <begin position="801"/>
        <end position="823"/>
    </location>
</feature>
<organism evidence="4 5">
    <name type="scientific">Alishewanella maricola</name>
    <dbReference type="NCBI Taxonomy" id="2795740"/>
    <lineage>
        <taxon>Bacteria</taxon>
        <taxon>Pseudomonadati</taxon>
        <taxon>Pseudomonadota</taxon>
        <taxon>Gammaproteobacteria</taxon>
        <taxon>Alteromonadales</taxon>
        <taxon>Alteromonadaceae</taxon>
        <taxon>Alishewanella</taxon>
    </lineage>
</organism>
<feature type="region of interest" description="Disordered" evidence="2">
    <location>
        <begin position="444"/>
        <end position="509"/>
    </location>
</feature>
<feature type="compositionally biased region" description="Acidic residues" evidence="2">
    <location>
        <begin position="463"/>
        <end position="472"/>
    </location>
</feature>
<dbReference type="InterPro" id="IPR020012">
    <property type="entry name" value="LysM_FimV"/>
</dbReference>
<comment type="caution">
    <text evidence="4">The sequence shown here is derived from an EMBL/GenBank/DDBJ whole genome shotgun (WGS) entry which is preliminary data.</text>
</comment>
<feature type="compositionally biased region" description="Basic and acidic residues" evidence="2">
    <location>
        <begin position="447"/>
        <end position="462"/>
    </location>
</feature>
<evidence type="ECO:0000256" key="3">
    <source>
        <dbReference type="SAM" id="SignalP"/>
    </source>
</evidence>
<accession>A0ABS8C052</accession>
<feature type="compositionally biased region" description="Low complexity" evidence="2">
    <location>
        <begin position="685"/>
        <end position="695"/>
    </location>
</feature>
<feature type="signal peptide" evidence="3">
    <location>
        <begin position="1"/>
        <end position="20"/>
    </location>
</feature>
<feature type="region of interest" description="Disordered" evidence="2">
    <location>
        <begin position="772"/>
        <end position="840"/>
    </location>
</feature>
<keyword evidence="5" id="KW-1185">Reference proteome</keyword>